<dbReference type="OrthoDB" id="4966at2759"/>
<evidence type="ECO:0000313" key="11">
    <source>
        <dbReference type="EMBL" id="TGJ78133.1"/>
    </source>
</evidence>
<dbReference type="SUPFAM" id="SSF55620">
    <property type="entry name" value="Tetrahydrobiopterin biosynthesis enzymes-like"/>
    <property type="match status" value="1"/>
</dbReference>
<keyword evidence="12" id="KW-1185">Reference proteome</keyword>
<reference evidence="11 12" key="1">
    <citation type="submission" date="2019-03" db="EMBL/GenBank/DDBJ databases">
        <title>Draft genome sequence of Xylaria hypoxylon DSM 108379, a ubiquitous saprotrophic-parasitic fungi on hardwood.</title>
        <authorList>
            <person name="Buettner E."/>
            <person name="Leonhardt S."/>
            <person name="Gebauer A.M."/>
            <person name="Liers C."/>
            <person name="Hofrichter M."/>
            <person name="Kellner H."/>
        </authorList>
    </citation>
    <scope>NUCLEOTIDE SEQUENCE [LARGE SCALE GENOMIC DNA]</scope>
    <source>
        <strain evidence="11 12">DSM 108379</strain>
    </source>
</reference>
<proteinExistence type="inferred from homology"/>
<organism evidence="11 12">
    <name type="scientific">Xylaria hypoxylon</name>
    <dbReference type="NCBI Taxonomy" id="37992"/>
    <lineage>
        <taxon>Eukaryota</taxon>
        <taxon>Fungi</taxon>
        <taxon>Dikarya</taxon>
        <taxon>Ascomycota</taxon>
        <taxon>Pezizomycotina</taxon>
        <taxon>Sordariomycetes</taxon>
        <taxon>Xylariomycetidae</taxon>
        <taxon>Xylariales</taxon>
        <taxon>Xylariaceae</taxon>
        <taxon>Xylaria</taxon>
    </lineage>
</organism>
<evidence type="ECO:0000256" key="8">
    <source>
        <dbReference type="ARBA" id="ARBA00023134"/>
    </source>
</evidence>
<dbReference type="GO" id="GO:0006729">
    <property type="term" value="P:tetrahydrobiopterin biosynthetic process"/>
    <property type="evidence" value="ECO:0007669"/>
    <property type="project" value="TreeGrafter"/>
</dbReference>
<evidence type="ECO:0000256" key="1">
    <source>
        <dbReference type="ARBA" id="ARBA00005080"/>
    </source>
</evidence>
<evidence type="ECO:0000256" key="3">
    <source>
        <dbReference type="ARBA" id="ARBA00012715"/>
    </source>
</evidence>
<name>A0A4Z0YHA5_9PEZI</name>
<keyword evidence="7" id="KW-0289">Folate biosynthesis</keyword>
<dbReference type="EMBL" id="SKBN01000446">
    <property type="protein sequence ID" value="TGJ78133.1"/>
    <property type="molecule type" value="Genomic_DNA"/>
</dbReference>
<keyword evidence="5" id="KW-0547">Nucleotide-binding</keyword>
<evidence type="ECO:0000259" key="10">
    <source>
        <dbReference type="Pfam" id="PF01227"/>
    </source>
</evidence>
<gene>
    <name evidence="11" type="ORF">E0Z10_g10630</name>
</gene>
<dbReference type="PANTHER" id="PTHR11109">
    <property type="entry name" value="GTP CYCLOHYDROLASE I"/>
    <property type="match status" value="1"/>
</dbReference>
<dbReference type="GO" id="GO:0003934">
    <property type="term" value="F:GTP cyclohydrolase I activity"/>
    <property type="evidence" value="ECO:0007669"/>
    <property type="project" value="UniProtKB-EC"/>
</dbReference>
<feature type="domain" description="GTP cyclohydrolase I" evidence="10">
    <location>
        <begin position="137"/>
        <end position="203"/>
    </location>
</feature>
<dbReference type="Proteomes" id="UP000297716">
    <property type="component" value="Unassembled WGS sequence"/>
</dbReference>
<evidence type="ECO:0000256" key="9">
    <source>
        <dbReference type="ARBA" id="ARBA00030854"/>
    </source>
</evidence>
<evidence type="ECO:0000256" key="6">
    <source>
        <dbReference type="ARBA" id="ARBA00022801"/>
    </source>
</evidence>
<dbReference type="Pfam" id="PF01227">
    <property type="entry name" value="GTP_cyclohydroI"/>
    <property type="match status" value="1"/>
</dbReference>
<dbReference type="InterPro" id="IPR001474">
    <property type="entry name" value="GTP_CycHdrlase_I"/>
</dbReference>
<protein>
    <recommendedName>
        <fullName evidence="4">GTP cyclohydrolase 1</fullName>
        <ecNumber evidence="3">3.5.4.16</ecNumber>
    </recommendedName>
    <alternativeName>
        <fullName evidence="9">GTP cyclohydrolase I</fullName>
    </alternativeName>
</protein>
<dbReference type="GO" id="GO:0005525">
    <property type="term" value="F:GTP binding"/>
    <property type="evidence" value="ECO:0007669"/>
    <property type="project" value="UniProtKB-KW"/>
</dbReference>
<keyword evidence="8" id="KW-0342">GTP-binding</keyword>
<evidence type="ECO:0000256" key="7">
    <source>
        <dbReference type="ARBA" id="ARBA00022909"/>
    </source>
</evidence>
<dbReference type="GO" id="GO:0005737">
    <property type="term" value="C:cytoplasm"/>
    <property type="evidence" value="ECO:0007669"/>
    <property type="project" value="TreeGrafter"/>
</dbReference>
<accession>A0A4Z0YHA5</accession>
<dbReference type="GO" id="GO:0046656">
    <property type="term" value="P:folic acid biosynthetic process"/>
    <property type="evidence" value="ECO:0007669"/>
    <property type="project" value="UniProtKB-KW"/>
</dbReference>
<sequence length="210" mass="22982">MAPLILSSTDYRLENEVVASENNIDRTALLAKANPTNTLDVHDTNEQGTSQAKLIWQPQLDPLVDDAAPVSSQTGIAVAIRQILCQIGEDPDREGLIKTPDRYAQALLFFTKGYSESIDQVVNGAIFSVDTHELVILQERLGSQVAAAIDEVLRPLGVAVVLECTHMCMVMRGVQKTGTVTFTQSMTGLLKDDPKEQQKFYNLLGLGRRG</sequence>
<dbReference type="UniPathway" id="UPA00848">
    <property type="reaction ID" value="UER00151"/>
</dbReference>
<dbReference type="InterPro" id="IPR020602">
    <property type="entry name" value="GTP_CycHdrlase_I_dom"/>
</dbReference>
<dbReference type="InterPro" id="IPR043134">
    <property type="entry name" value="GTP-CH-I_N"/>
</dbReference>
<evidence type="ECO:0000256" key="4">
    <source>
        <dbReference type="ARBA" id="ARBA00017272"/>
    </source>
</evidence>
<dbReference type="FunFam" id="1.10.286.10:FF:000003">
    <property type="entry name" value="GTP cyclohydrolase 1"/>
    <property type="match status" value="1"/>
</dbReference>
<dbReference type="AlphaFoldDB" id="A0A4Z0YHA5"/>
<dbReference type="EC" id="3.5.4.16" evidence="3"/>
<evidence type="ECO:0000256" key="2">
    <source>
        <dbReference type="ARBA" id="ARBA00008085"/>
    </source>
</evidence>
<dbReference type="PANTHER" id="PTHR11109:SF7">
    <property type="entry name" value="GTP CYCLOHYDROLASE 1"/>
    <property type="match status" value="1"/>
</dbReference>
<keyword evidence="6" id="KW-0378">Hydrolase</keyword>
<dbReference type="GO" id="GO:0046654">
    <property type="term" value="P:tetrahydrofolate biosynthetic process"/>
    <property type="evidence" value="ECO:0007669"/>
    <property type="project" value="InterPro"/>
</dbReference>
<evidence type="ECO:0000256" key="5">
    <source>
        <dbReference type="ARBA" id="ARBA00022741"/>
    </source>
</evidence>
<comment type="pathway">
    <text evidence="1">Cofactor biosynthesis; 7,8-dihydroneopterin triphosphate biosynthesis; 7,8-dihydroneopterin triphosphate from GTP: step 1/1.</text>
</comment>
<comment type="caution">
    <text evidence="11">The sequence shown here is derived from an EMBL/GenBank/DDBJ whole genome shotgun (WGS) entry which is preliminary data.</text>
</comment>
<dbReference type="STRING" id="37992.A0A4Z0YHA5"/>
<dbReference type="InterPro" id="IPR043133">
    <property type="entry name" value="GTP-CH-I_C/QueF"/>
</dbReference>
<evidence type="ECO:0000313" key="12">
    <source>
        <dbReference type="Proteomes" id="UP000297716"/>
    </source>
</evidence>
<dbReference type="GO" id="GO:0008270">
    <property type="term" value="F:zinc ion binding"/>
    <property type="evidence" value="ECO:0007669"/>
    <property type="project" value="TreeGrafter"/>
</dbReference>
<dbReference type="Gene3D" id="3.30.1130.10">
    <property type="match status" value="1"/>
</dbReference>
<dbReference type="Gene3D" id="1.10.286.10">
    <property type="match status" value="1"/>
</dbReference>
<comment type="similarity">
    <text evidence="2">Belongs to the GTP cyclohydrolase I family.</text>
</comment>